<dbReference type="EMBL" id="LR785531">
    <property type="protein sequence ID" value="CAB3250323.1"/>
    <property type="molecule type" value="mRNA"/>
</dbReference>
<evidence type="ECO:0000256" key="1">
    <source>
        <dbReference type="ARBA" id="ARBA00004123"/>
    </source>
</evidence>
<feature type="compositionally biased region" description="Acidic residues" evidence="6">
    <location>
        <begin position="1008"/>
        <end position="1036"/>
    </location>
</feature>
<feature type="compositionally biased region" description="Low complexity" evidence="6">
    <location>
        <begin position="921"/>
        <end position="937"/>
    </location>
</feature>
<feature type="compositionally biased region" description="Polar residues" evidence="6">
    <location>
        <begin position="911"/>
        <end position="920"/>
    </location>
</feature>
<feature type="compositionally biased region" description="Acidic residues" evidence="6">
    <location>
        <begin position="1575"/>
        <end position="1596"/>
    </location>
</feature>
<feature type="region of interest" description="Disordered" evidence="6">
    <location>
        <begin position="1448"/>
        <end position="1528"/>
    </location>
</feature>
<feature type="compositionally biased region" description="Basic and acidic residues" evidence="6">
    <location>
        <begin position="22"/>
        <end position="31"/>
    </location>
</feature>
<name>A0A6F9DEL8_9ASCI</name>
<dbReference type="Gene3D" id="1.20.1160.11">
    <property type="entry name" value="Paired amphipathic helix"/>
    <property type="match status" value="1"/>
</dbReference>
<dbReference type="PROSITE" id="PS51477">
    <property type="entry name" value="PAH"/>
    <property type="match status" value="1"/>
</dbReference>
<evidence type="ECO:0000256" key="6">
    <source>
        <dbReference type="SAM" id="MobiDB-lite"/>
    </source>
</evidence>
<keyword evidence="2" id="KW-0805">Transcription regulation</keyword>
<feature type="compositionally biased region" description="Polar residues" evidence="6">
    <location>
        <begin position="1451"/>
        <end position="1473"/>
    </location>
</feature>
<dbReference type="GO" id="GO:0006355">
    <property type="term" value="P:regulation of DNA-templated transcription"/>
    <property type="evidence" value="ECO:0007669"/>
    <property type="project" value="InterPro"/>
</dbReference>
<sequence>MDEPSCSHSTPKQSSANVNTRTQEKNPDEKATSSSSEDEVLKMDEAQKAALQALKIDEHLEDRLKKHGVNRRNVKTIIHELLNDENVKNILKASMEGDSVPQGLPEAKNLRSKLKKVPEKKVAPSFTELEFPDEEEEEDEEYNPELEENTLDTEDCMSQDTLTSHADLDSSLEEIEKVKDTITVTGDSGLMMTPSNSFLSDLNQIDSELMAIDENVRQSMLNDDEIIAQRTRSKHSLMDIALVEIETAFKPPDVTEDMYVPSGDTDWHKWLAELMMDEGIVNKANVTEEDDKEFDPDYNFVGSEVDDVVEPEDLRDDPATRISKKEVQELLELLEVPAIDYKGQCLAPTPTTPPKETPRSSNKQVTFMDENESQARALSDAGTSVKQHLQILKHQKTQSQTKLNPQNQNPNFIQQPSMVNFNISTADIQMAQPSSLTQTVPQISTDQVYQHQQVVGLNKQALGEQSTPHATLVTQPMPAEVVNQNLGVHLTPQATIVQVPQQQIAVELQQQTMGVHSTPQPMVLQVMPQPANVQVMQTQMQTNNAFNFTAKQKFELDLQIRQHVQLLSQVNLLCRNAESFSSIVHDTHALLKELQQLGEYNRKAMNIYKSSFDVCGLNEALNIAKQEIDKSEPVTRLTKYERQKGLLPLPRNIATVIASSGVFQFSQLLPTSAATYDLSRLTFITPEDNLLVLGLAQMEGHQVPWHILIHQYMMPTKQPEQIKLRVSNANSGHYRPDHPIRLFRRGGKLPFVPPLILPDAGPGTNTPCMIYLDKCKAPDWLVFLQNEHQSIQNNALPLNQSGSIVTVPSTPSTPNPGKVSTTSLSQTTLPPSVGIVPVSIAISPQVVQLTPTSNAAMKRSPLLTKTPSAKLATNLKKRFSPKRESERKNSGRASKQPRLNPDAKKKEQSRPKLSSSASNQTPKTVTTTNTTTVGATTHTSSTATQVFTVNITSAKAKQLSENKGKEPQQTNENPSVVLVDKTVQNSAEVSLESEATTSKMDTNNTNPDPDEIHDADDEGMTEDDEFDDMEDTEEDEAPAKSSGGKEDLHSDEDTLTEEDMAEEERCEEKKTKKVDDKDSRWRENRRVRWKNRSFKKSKKLGGRLHRLHPGLAGKKARIADEDNLSRNLRKSAENIRLLEEDTIVQLDPSRVEKEMLFAQGYLKKMEEALKDHPDVLVKILEILCQFDTDSSQSPSSLFLRLSEILHPWPTLLKGFAPFLLPEQAHACGLLPEQQVYARARKFLRQLEIRFQDNPPHLNRILNAFHAVAEGSIHTEQEMKRVIMSLLKSDPYLQEQFLMFFDDERPPESRLHGDYEEVIWSDDLLKDAGNPVEHVYIPSAEGQESLEEAHVDEAPKSPSSHRTRVKQTDVNFNTEKENLDPQQNETIVDVAPAATQNDRAWEEAARSEVESEEDVEELDRIEHPAPALCLPSDIGVISEDALSCSPFKRHTTAVSPKSTHQQVTIDRPKTPTNTLEHHETISLPDGGTRESQSSSLGSNLPTTPTGSPRKDVPLSQTKEKSNEEQPWTREDDAILLSVCKELGPCREAFKKASELLKRDDTESRFGHLMSLLAGDDLTDDTDTASQDESDESDSADS</sequence>
<evidence type="ECO:0000313" key="7">
    <source>
        <dbReference type="EMBL" id="CAB3250323.1"/>
    </source>
</evidence>
<feature type="region of interest" description="Disordered" evidence="6">
    <location>
        <begin position="1572"/>
        <end position="1596"/>
    </location>
</feature>
<feature type="compositionally biased region" description="Polar residues" evidence="6">
    <location>
        <begin position="1488"/>
        <end position="1505"/>
    </location>
</feature>
<dbReference type="InterPro" id="IPR052435">
    <property type="entry name" value="YY1-Transcr_Regul"/>
</dbReference>
<dbReference type="InterPro" id="IPR036600">
    <property type="entry name" value="PAH_sf"/>
</dbReference>
<dbReference type="Gene3D" id="1.10.10.60">
    <property type="entry name" value="Homeodomain-like"/>
    <property type="match status" value="1"/>
</dbReference>
<accession>A0A6F9DEL8</accession>
<comment type="subcellular location">
    <subcellularLocation>
        <location evidence="1 5">Nucleus</location>
    </subcellularLocation>
</comment>
<feature type="region of interest" description="Disordered" evidence="6">
    <location>
        <begin position="121"/>
        <end position="144"/>
    </location>
</feature>
<feature type="region of interest" description="Disordered" evidence="6">
    <location>
        <begin position="988"/>
        <end position="1077"/>
    </location>
</feature>
<protein>
    <submittedName>
        <fullName evidence="7">GON-4-like protein</fullName>
    </submittedName>
</protein>
<reference evidence="7" key="1">
    <citation type="submission" date="2020-04" db="EMBL/GenBank/DDBJ databases">
        <authorList>
            <person name="Neveu A P."/>
        </authorList>
    </citation>
    <scope>NUCLEOTIDE SEQUENCE</scope>
    <source>
        <tissue evidence="7">Whole embryo</tissue>
    </source>
</reference>
<feature type="region of interest" description="Disordered" evidence="6">
    <location>
        <begin position="858"/>
        <end position="937"/>
    </location>
</feature>
<feature type="region of interest" description="Disordered" evidence="6">
    <location>
        <begin position="958"/>
        <end position="977"/>
    </location>
</feature>
<evidence type="ECO:0000256" key="5">
    <source>
        <dbReference type="PROSITE-ProRule" id="PRU00810"/>
    </source>
</evidence>
<dbReference type="InterPro" id="IPR003822">
    <property type="entry name" value="PAH"/>
</dbReference>
<dbReference type="GO" id="GO:0005634">
    <property type="term" value="C:nucleus"/>
    <property type="evidence" value="ECO:0007669"/>
    <property type="project" value="UniProtKB-SubCell"/>
</dbReference>
<proteinExistence type="evidence at transcript level"/>
<feature type="compositionally biased region" description="Basic and acidic residues" evidence="6">
    <location>
        <begin position="901"/>
        <end position="910"/>
    </location>
</feature>
<dbReference type="GO" id="GO:0003712">
    <property type="term" value="F:transcription coregulator activity"/>
    <property type="evidence" value="ECO:0007669"/>
    <property type="project" value="TreeGrafter"/>
</dbReference>
<feature type="compositionally biased region" description="Polar residues" evidence="6">
    <location>
        <begin position="1"/>
        <end position="21"/>
    </location>
</feature>
<evidence type="ECO:0000256" key="3">
    <source>
        <dbReference type="ARBA" id="ARBA00023163"/>
    </source>
</evidence>
<feature type="region of interest" description="Disordered" evidence="6">
    <location>
        <begin position="1"/>
        <end position="44"/>
    </location>
</feature>
<feature type="region of interest" description="Disordered" evidence="6">
    <location>
        <begin position="1344"/>
        <end position="1363"/>
    </location>
</feature>
<dbReference type="SUPFAM" id="SSF47762">
    <property type="entry name" value="PAH2 domain"/>
    <property type="match status" value="2"/>
</dbReference>
<feature type="compositionally biased region" description="Basic and acidic residues" evidence="6">
    <location>
        <begin position="1507"/>
        <end position="1528"/>
    </location>
</feature>
<feature type="compositionally biased region" description="Basic and acidic residues" evidence="6">
    <location>
        <begin position="1043"/>
        <end position="1052"/>
    </location>
</feature>
<evidence type="ECO:0000256" key="2">
    <source>
        <dbReference type="ARBA" id="ARBA00023015"/>
    </source>
</evidence>
<feature type="compositionally biased region" description="Acidic residues" evidence="6">
    <location>
        <begin position="1053"/>
        <end position="1065"/>
    </location>
</feature>
<feature type="compositionally biased region" description="Polar residues" evidence="6">
    <location>
        <begin position="988"/>
        <end position="1007"/>
    </location>
</feature>
<feature type="compositionally biased region" description="Acidic residues" evidence="6">
    <location>
        <begin position="130"/>
        <end position="144"/>
    </location>
</feature>
<evidence type="ECO:0000256" key="4">
    <source>
        <dbReference type="ARBA" id="ARBA00023242"/>
    </source>
</evidence>
<dbReference type="PANTHER" id="PTHR16088">
    <property type="entry name" value="YY1 ASSOCIATED PROTEIN-RELATED"/>
    <property type="match status" value="1"/>
</dbReference>
<dbReference type="Pfam" id="PF21227">
    <property type="entry name" value="Myb_DNA-binding_7"/>
    <property type="match status" value="1"/>
</dbReference>
<gene>
    <name evidence="7" type="primary">Gon4l</name>
</gene>
<keyword evidence="3" id="KW-0804">Transcription</keyword>
<feature type="compositionally biased region" description="Basic and acidic residues" evidence="6">
    <location>
        <begin position="1066"/>
        <end position="1077"/>
    </location>
</feature>
<dbReference type="PANTHER" id="PTHR16088:SF3">
    <property type="entry name" value="GON-4-LIKE PROTEIN"/>
    <property type="match status" value="1"/>
</dbReference>
<organism evidence="7">
    <name type="scientific">Phallusia mammillata</name>
    <dbReference type="NCBI Taxonomy" id="59560"/>
    <lineage>
        <taxon>Eukaryota</taxon>
        <taxon>Metazoa</taxon>
        <taxon>Chordata</taxon>
        <taxon>Tunicata</taxon>
        <taxon>Ascidiacea</taxon>
        <taxon>Phlebobranchia</taxon>
        <taxon>Ascidiidae</taxon>
        <taxon>Phallusia</taxon>
    </lineage>
</organism>
<keyword evidence="4 5" id="KW-0539">Nucleus</keyword>